<proteinExistence type="predicted"/>
<keyword evidence="2" id="KW-0812">Transmembrane</keyword>
<evidence type="ECO:0000313" key="5">
    <source>
        <dbReference type="Proteomes" id="UP000076874"/>
    </source>
</evidence>
<dbReference type="OrthoDB" id="5327148at2759"/>
<feature type="region of interest" description="Disordered" evidence="1">
    <location>
        <begin position="307"/>
        <end position="362"/>
    </location>
</feature>
<feature type="compositionally biased region" description="Low complexity" evidence="1">
    <location>
        <begin position="190"/>
        <end position="199"/>
    </location>
</feature>
<keyword evidence="2" id="KW-0472">Membrane</keyword>
<feature type="transmembrane region" description="Helical" evidence="2">
    <location>
        <begin position="49"/>
        <end position="69"/>
    </location>
</feature>
<gene>
    <name evidence="4" type="ORF">SPI_01044</name>
</gene>
<evidence type="ECO:0000256" key="2">
    <source>
        <dbReference type="SAM" id="Phobius"/>
    </source>
</evidence>
<comment type="caution">
    <text evidence="4">The sequence shown here is derived from an EMBL/GenBank/DDBJ whole genome shotgun (WGS) entry which is preliminary data.</text>
</comment>
<keyword evidence="5" id="KW-1185">Reference proteome</keyword>
<feature type="transmembrane region" description="Helical" evidence="2">
    <location>
        <begin position="126"/>
        <end position="152"/>
    </location>
</feature>
<feature type="domain" description="DUF7598" evidence="3">
    <location>
        <begin position="14"/>
        <end position="151"/>
    </location>
</feature>
<sequence length="362" mass="38599">MFNLAENSKLRGIGYRVLNVLRPCNIIALLAVVAASWVMVVMTGVTGQFFFFDAIAHVFISSIALFLILTEVPVGQALKRYFARTWPVFAPGHGFFWLGTAMVVLGCDMLANLNKPAFTVDNLGLPLWRVILAAGILCLTFGAANFAATLVFRDGPAGLTARMIRADGNLADGSKLTLLRGGSISGGSGSNPYYPSPSITRSARSGSARYNKETVTTTTTYGDFGGGANAANVSSRFQRMTQLFKKSPLAHGHHDDGLDATKRPIQISKPIPVGTFGRPSVDDHDHDHDADLERAAAYAAVSGTKFDGRSGFSSNSGGGGGGNYHEAQEDRSSPILPDVRRPPTALHPAMSSHYSVANMSQF</sequence>
<dbReference type="EMBL" id="AZHD01000002">
    <property type="protein sequence ID" value="OAA66468.1"/>
    <property type="molecule type" value="Genomic_DNA"/>
</dbReference>
<dbReference type="STRING" id="1081102.A0A167YM87"/>
<dbReference type="AlphaFoldDB" id="A0A167YM87"/>
<keyword evidence="2" id="KW-1133">Transmembrane helix</keyword>
<evidence type="ECO:0000313" key="4">
    <source>
        <dbReference type="EMBL" id="OAA66468.1"/>
    </source>
</evidence>
<feature type="transmembrane region" description="Helical" evidence="2">
    <location>
        <begin position="20"/>
        <end position="43"/>
    </location>
</feature>
<dbReference type="Pfam" id="PF24535">
    <property type="entry name" value="DUF7598"/>
    <property type="match status" value="1"/>
</dbReference>
<feature type="transmembrane region" description="Helical" evidence="2">
    <location>
        <begin position="81"/>
        <end position="106"/>
    </location>
</feature>
<feature type="region of interest" description="Disordered" evidence="1">
    <location>
        <begin position="189"/>
        <end position="210"/>
    </location>
</feature>
<evidence type="ECO:0000259" key="3">
    <source>
        <dbReference type="Pfam" id="PF24535"/>
    </source>
</evidence>
<dbReference type="InterPro" id="IPR056019">
    <property type="entry name" value="DUF7598"/>
</dbReference>
<organism evidence="4 5">
    <name type="scientific">Niveomyces insectorum RCEF 264</name>
    <dbReference type="NCBI Taxonomy" id="1081102"/>
    <lineage>
        <taxon>Eukaryota</taxon>
        <taxon>Fungi</taxon>
        <taxon>Dikarya</taxon>
        <taxon>Ascomycota</taxon>
        <taxon>Pezizomycotina</taxon>
        <taxon>Sordariomycetes</taxon>
        <taxon>Hypocreomycetidae</taxon>
        <taxon>Hypocreales</taxon>
        <taxon>Cordycipitaceae</taxon>
        <taxon>Niveomyces</taxon>
    </lineage>
</organism>
<protein>
    <recommendedName>
        <fullName evidence="3">DUF7598 domain-containing protein</fullName>
    </recommendedName>
</protein>
<evidence type="ECO:0000256" key="1">
    <source>
        <dbReference type="SAM" id="MobiDB-lite"/>
    </source>
</evidence>
<feature type="compositionally biased region" description="Polar residues" evidence="1">
    <location>
        <begin position="352"/>
        <end position="362"/>
    </location>
</feature>
<dbReference type="Proteomes" id="UP000076874">
    <property type="component" value="Unassembled WGS sequence"/>
</dbReference>
<reference evidence="4 5" key="1">
    <citation type="journal article" date="2016" name="Genome Biol. Evol.">
        <title>Divergent and convergent evolution of fungal pathogenicity.</title>
        <authorList>
            <person name="Shang Y."/>
            <person name="Xiao G."/>
            <person name="Zheng P."/>
            <person name="Cen K."/>
            <person name="Zhan S."/>
            <person name="Wang C."/>
        </authorList>
    </citation>
    <scope>NUCLEOTIDE SEQUENCE [LARGE SCALE GENOMIC DNA]</scope>
    <source>
        <strain evidence="4 5">RCEF 264</strain>
    </source>
</reference>
<name>A0A167YM87_9HYPO</name>
<accession>A0A167YM87</accession>